<sequence>MCLTCIQLDPFDLQDVKDLMHSGPVAPMPAILPWPGAPIIPVDPAETSEEPDTLSQVLDSNNVEDLAEVEDVTALDGMENVGAVLTGALETLQAGLLEQMDAAGAGAGGTQPDDGPAVAMDVSTAVVVSSGSPIIDGVLYSRRWTMDTITYSFPDEASDYEANYPRDAPLEGFGQISLAQQALISAALDGETFFSFEGFTLANVELATGNAVNTADIRAAYSTDAGGSAYAYLPTTNYVGGDMWFTPTVGYYDYANPVLGSTSWRSTLHEVGHALGLKHGHTAQYGFPSLPEAYNHHEYSLMTYWSYEGKGASGYTNETWGFPQTFMMADIAALQYMYGADFDLNGGDTVYTFSQSNGTFFIDGVAQGTPGGNRIFFTLWDGNGNDTYDLSNYTSDLDLDLTAGGHSDFNSGQSAYLGGGPNGGYARGNLYNALQYEGDLRSLIENALGGSGNDEIVGNQVANLLVGNAGNDTLIGNAGNDTLRGGAGADSMDGGAGLDEVDYSAETADLTIHLGQNSVSGGNATGDTIARIEAVTAGSGNDSILGSNDANILVGGSGDDTIKAGSGRDTVIGGAGDDELAGGGGADELRGATGRDQIKGSAGADTMYGGADVDTLLYVNDTAGVTVNLTSGTGSGGEAQGDEFYDFENIFAGSGDDLLTGAGGRNHFVGGDGDDTLRGENGNDLLVGEAGGDILVGGNGNDTLKGGNGDDTLKGGAGNDVLRGSNGADTFVFIHTTGANEADRVVRFEVGVDLVRVWNLDQSDISFSNAGGGDTRMTFSTGDTVLFTDVSVAQLSTFNDFEFV</sequence>
<comment type="cofactor">
    <cofactor evidence="1">
        <name>Ca(2+)</name>
        <dbReference type="ChEBI" id="CHEBI:29108"/>
    </cofactor>
</comment>
<evidence type="ECO:0000256" key="4">
    <source>
        <dbReference type="ARBA" id="ARBA00022737"/>
    </source>
</evidence>
<dbReference type="EMBL" id="CP019319">
    <property type="protein sequence ID" value="APX14377.1"/>
    <property type="molecule type" value="Genomic_DNA"/>
</dbReference>
<dbReference type="InterPro" id="IPR034033">
    <property type="entry name" value="Serralysin-like"/>
</dbReference>
<dbReference type="SUPFAM" id="SSF55486">
    <property type="entry name" value="Metalloproteases ('zincins'), catalytic domain"/>
    <property type="match status" value="1"/>
</dbReference>
<dbReference type="GO" id="GO:0005509">
    <property type="term" value="F:calcium ion binding"/>
    <property type="evidence" value="ECO:0007669"/>
    <property type="project" value="InterPro"/>
</dbReference>
<dbReference type="RefSeq" id="WP_076631008.1">
    <property type="nucleotide sequence ID" value="NZ_CP019319.1"/>
</dbReference>
<dbReference type="CDD" id="cd04277">
    <property type="entry name" value="ZnMc_serralysin_like"/>
    <property type="match status" value="1"/>
</dbReference>
<dbReference type="InterPro" id="IPR024079">
    <property type="entry name" value="MetalloPept_cat_dom_sf"/>
</dbReference>
<gene>
    <name evidence="6" type="ORF">BWR18_21135</name>
</gene>
<dbReference type="Pfam" id="PF08548">
    <property type="entry name" value="Peptidase_M10_C"/>
    <property type="match status" value="1"/>
</dbReference>
<organism evidence="6 7">
    <name type="scientific">Tateyamaria omphalii</name>
    <dbReference type="NCBI Taxonomy" id="299262"/>
    <lineage>
        <taxon>Bacteria</taxon>
        <taxon>Pseudomonadati</taxon>
        <taxon>Pseudomonadota</taxon>
        <taxon>Alphaproteobacteria</taxon>
        <taxon>Rhodobacterales</taxon>
        <taxon>Roseobacteraceae</taxon>
        <taxon>Tateyamaria</taxon>
    </lineage>
</organism>
<evidence type="ECO:0000313" key="6">
    <source>
        <dbReference type="EMBL" id="APX14377.1"/>
    </source>
</evidence>
<dbReference type="GO" id="GO:0005615">
    <property type="term" value="C:extracellular space"/>
    <property type="evidence" value="ECO:0007669"/>
    <property type="project" value="InterPro"/>
</dbReference>
<dbReference type="InterPro" id="IPR013858">
    <property type="entry name" value="Peptidase_M10B_C"/>
</dbReference>
<dbReference type="PROSITE" id="PS00330">
    <property type="entry name" value="HEMOLYSIN_CALCIUM"/>
    <property type="match status" value="3"/>
</dbReference>
<dbReference type="PRINTS" id="PR00313">
    <property type="entry name" value="CABNDNGRPT"/>
</dbReference>
<evidence type="ECO:0000256" key="3">
    <source>
        <dbReference type="ARBA" id="ARBA00022525"/>
    </source>
</evidence>
<keyword evidence="4" id="KW-0677">Repeat</keyword>
<dbReference type="KEGG" id="tom:BWR18_21135"/>
<keyword evidence="7" id="KW-1185">Reference proteome</keyword>
<dbReference type="Gene3D" id="3.40.390.10">
    <property type="entry name" value="Collagenase (Catalytic Domain)"/>
    <property type="match status" value="1"/>
</dbReference>
<accession>A0A1P8N233</accession>
<evidence type="ECO:0000256" key="2">
    <source>
        <dbReference type="ARBA" id="ARBA00004613"/>
    </source>
</evidence>
<dbReference type="SUPFAM" id="SSF51120">
    <property type="entry name" value="beta-Roll"/>
    <property type="match status" value="3"/>
</dbReference>
<keyword evidence="6" id="KW-0614">Plasmid</keyword>
<feature type="domain" description="Peptidase M10 serralysin C-terminal" evidence="5">
    <location>
        <begin position="342"/>
        <end position="409"/>
    </location>
</feature>
<dbReference type="Pfam" id="PF00353">
    <property type="entry name" value="HemolysinCabind"/>
    <property type="match status" value="4"/>
</dbReference>
<dbReference type="InterPro" id="IPR018511">
    <property type="entry name" value="Hemolysin-typ_Ca-bd_CS"/>
</dbReference>
<evidence type="ECO:0000259" key="5">
    <source>
        <dbReference type="Pfam" id="PF08548"/>
    </source>
</evidence>
<geneLocation type="plasmid" evidence="6 7">
    <name>pDOK1-4-7</name>
</geneLocation>
<dbReference type="PANTHER" id="PTHR38340:SF1">
    <property type="entry name" value="S-LAYER PROTEIN"/>
    <property type="match status" value="1"/>
</dbReference>
<dbReference type="Proteomes" id="UP000186336">
    <property type="component" value="Plasmid pDOK1-4-7"/>
</dbReference>
<proteinExistence type="predicted"/>
<dbReference type="InterPro" id="IPR050557">
    <property type="entry name" value="RTX_toxin/Mannuronan_C5-epim"/>
</dbReference>
<dbReference type="Gene3D" id="2.150.10.10">
    <property type="entry name" value="Serralysin-like metalloprotease, C-terminal"/>
    <property type="match status" value="3"/>
</dbReference>
<dbReference type="PANTHER" id="PTHR38340">
    <property type="entry name" value="S-LAYER PROTEIN"/>
    <property type="match status" value="1"/>
</dbReference>
<evidence type="ECO:0000313" key="7">
    <source>
        <dbReference type="Proteomes" id="UP000186336"/>
    </source>
</evidence>
<comment type="subcellular location">
    <subcellularLocation>
        <location evidence="2">Secreted</location>
    </subcellularLocation>
</comment>
<dbReference type="InterPro" id="IPR011049">
    <property type="entry name" value="Serralysin-like_metalloprot_C"/>
</dbReference>
<dbReference type="InterPro" id="IPR001343">
    <property type="entry name" value="Hemolysn_Ca-bd"/>
</dbReference>
<dbReference type="GO" id="GO:0008237">
    <property type="term" value="F:metallopeptidase activity"/>
    <property type="evidence" value="ECO:0007669"/>
    <property type="project" value="InterPro"/>
</dbReference>
<protein>
    <recommendedName>
        <fullName evidence="5">Peptidase M10 serralysin C-terminal domain-containing protein</fullName>
    </recommendedName>
</protein>
<reference evidence="6 7" key="1">
    <citation type="submission" date="2017-01" db="EMBL/GenBank/DDBJ databases">
        <title>Complete genome of Tateyamaria omphalii DOK1-4 isolated from seawater in Dokdo.</title>
        <authorList>
            <person name="Kim J.H."/>
            <person name="Chi W.-J."/>
        </authorList>
    </citation>
    <scope>NUCLEOTIDE SEQUENCE [LARGE SCALE GENOMIC DNA]</scope>
    <source>
        <strain evidence="6 7">DOK1-4</strain>
        <plasmid evidence="6 7">pDOK1-4-7</plasmid>
    </source>
</reference>
<name>A0A1P8N233_9RHOB</name>
<keyword evidence="3" id="KW-0964">Secreted</keyword>
<evidence type="ECO:0000256" key="1">
    <source>
        <dbReference type="ARBA" id="ARBA00001913"/>
    </source>
</evidence>
<dbReference type="OrthoDB" id="733404at2"/>
<dbReference type="AlphaFoldDB" id="A0A1P8N233"/>